<dbReference type="Proteomes" id="UP000294588">
    <property type="component" value="Unassembled WGS sequence"/>
</dbReference>
<name>A0AC61QHQ4_9BACT</name>
<evidence type="ECO:0000313" key="1">
    <source>
        <dbReference type="EMBL" id="TDF72488.1"/>
    </source>
</evidence>
<keyword evidence="2" id="KW-1185">Reference proteome</keyword>
<evidence type="ECO:0000313" key="2">
    <source>
        <dbReference type="Proteomes" id="UP000294588"/>
    </source>
</evidence>
<reference evidence="1" key="1">
    <citation type="submission" date="2019-03" db="EMBL/GenBank/DDBJ databases">
        <title>Candidatus Syntrophosphaera thermopropionivorans: a novel player in syntrophic propionate oxidation during anaerobic digestion.</title>
        <authorList>
            <person name="Dyksma S."/>
        </authorList>
    </citation>
    <scope>NUCLEOTIDE SEQUENCE</scope>
    <source>
        <strain evidence="1">W5</strain>
    </source>
</reference>
<proteinExistence type="predicted"/>
<gene>
    <name evidence="1" type="ORF">E0946_06755</name>
</gene>
<comment type="caution">
    <text evidence="1">The sequence shown here is derived from an EMBL/GenBank/DDBJ whole genome shotgun (WGS) entry which is preliminary data.</text>
</comment>
<accession>A0AC61QHQ4</accession>
<dbReference type="EMBL" id="SMOG01000032">
    <property type="protein sequence ID" value="TDF72488.1"/>
    <property type="molecule type" value="Genomic_DNA"/>
</dbReference>
<organism evidence="1 2">
    <name type="scientific">Candidatus Syntrophosphaera thermopropionivorans</name>
    <dbReference type="NCBI Taxonomy" id="2593015"/>
    <lineage>
        <taxon>Bacteria</taxon>
        <taxon>Pseudomonadati</taxon>
        <taxon>Candidatus Cloacimonadota</taxon>
        <taxon>Candidatus Cloacimonadia</taxon>
        <taxon>Candidatus Cloacimonadales</taxon>
        <taxon>Candidatus Cloacimonadaceae</taxon>
        <taxon>Candidatus Syntrophosphaera</taxon>
    </lineage>
</organism>
<sequence length="334" mass="38250">MNILVTGSNGFVGSRLMWELEKLNHKVIGIDISSHCDAKPHPETVIGDIRSGKDLEKVQDIFYQKYNRPIELIIHCAASKHDFGISREEYFSHNQYGTQVLLEFAEQADIHKIIYISTVSVFGHPQGRADEDTPYNPDHPYGESKLGGELLCIEWQKKNPENELIVLRPTAIYGPHNFANIYKLIDTLHRTPLFTVGKGDYVKSIVSLDTIIDMILFAMSLLKPGYQHFNCVDEPYITLNELMHIIATNPGFHMPKITIPDWLAIFIGKLFDIPAKLFSIDIPINSDRMRKLSMATNFCSQKIRQAGFVQRKSIEESISEMCTWYIDYIKNKEK</sequence>
<protein>
    <submittedName>
        <fullName evidence="1">NAD(P)-dependent oxidoreductase</fullName>
    </submittedName>
</protein>